<protein>
    <submittedName>
        <fullName evidence="6">LysR family transcriptional regulator</fullName>
    </submittedName>
</protein>
<dbReference type="Pfam" id="PF00126">
    <property type="entry name" value="HTH_1"/>
    <property type="match status" value="1"/>
</dbReference>
<evidence type="ECO:0000256" key="3">
    <source>
        <dbReference type="ARBA" id="ARBA00023125"/>
    </source>
</evidence>
<evidence type="ECO:0000313" key="6">
    <source>
        <dbReference type="EMBL" id="GGB37320.1"/>
    </source>
</evidence>
<sequence length="305" mass="32587">MTSIDHFNLRSFDLNLLVAFDALVEAGSVTAAARRLKIGQPAMSHALSTLRLLLDDDLFVRVGQAMQPTARALAVAGPVRAALAQAQAALATRDSFTPETEHRVFRLGMTSELELLLLPALTARLSTRAPGIRLHARMAPTHQVEAMIDTGVIDLAVGCAIEPASRHRGAVLFPGAVSCCFNPALLPLPVPVSTADYLAARHAVVSQSDDLRGCVHEALERIDADLDVVTAAPDFLTVLATAAEAPVIATISSRVARKYAPGLGLVVSPVPLDLRFPPVRMVWPLRLDSDPATLWLRGLIQDMLA</sequence>
<accession>A0ABQ1IFX6</accession>
<dbReference type="SUPFAM" id="SSF53850">
    <property type="entry name" value="Periplasmic binding protein-like II"/>
    <property type="match status" value="1"/>
</dbReference>
<dbReference type="PANTHER" id="PTHR30118">
    <property type="entry name" value="HTH-TYPE TRANSCRIPTIONAL REGULATOR LEUO-RELATED"/>
    <property type="match status" value="1"/>
</dbReference>
<keyword evidence="4" id="KW-0804">Transcription</keyword>
<dbReference type="PROSITE" id="PS50931">
    <property type="entry name" value="HTH_LYSR"/>
    <property type="match status" value="1"/>
</dbReference>
<keyword evidence="3" id="KW-0238">DNA-binding</keyword>
<dbReference type="PANTHER" id="PTHR30118:SF15">
    <property type="entry name" value="TRANSCRIPTIONAL REGULATORY PROTEIN"/>
    <property type="match status" value="1"/>
</dbReference>
<name>A0ABQ1IFX6_9PROT</name>
<evidence type="ECO:0000256" key="2">
    <source>
        <dbReference type="ARBA" id="ARBA00023015"/>
    </source>
</evidence>
<dbReference type="Gene3D" id="1.10.10.10">
    <property type="entry name" value="Winged helix-like DNA-binding domain superfamily/Winged helix DNA-binding domain"/>
    <property type="match status" value="1"/>
</dbReference>
<dbReference type="InterPro" id="IPR036388">
    <property type="entry name" value="WH-like_DNA-bd_sf"/>
</dbReference>
<organism evidence="6 7">
    <name type="scientific">Tistrella bauzanensis</name>
    <dbReference type="NCBI Taxonomy" id="657419"/>
    <lineage>
        <taxon>Bacteria</taxon>
        <taxon>Pseudomonadati</taxon>
        <taxon>Pseudomonadota</taxon>
        <taxon>Alphaproteobacteria</taxon>
        <taxon>Geminicoccales</taxon>
        <taxon>Geminicoccaceae</taxon>
        <taxon>Tistrella</taxon>
    </lineage>
</organism>
<evidence type="ECO:0000313" key="7">
    <source>
        <dbReference type="Proteomes" id="UP000603352"/>
    </source>
</evidence>
<evidence type="ECO:0000259" key="5">
    <source>
        <dbReference type="PROSITE" id="PS50931"/>
    </source>
</evidence>
<comment type="similarity">
    <text evidence="1">Belongs to the LysR transcriptional regulatory family.</text>
</comment>
<comment type="caution">
    <text evidence="6">The sequence shown here is derived from an EMBL/GenBank/DDBJ whole genome shotgun (WGS) entry which is preliminary data.</text>
</comment>
<gene>
    <name evidence="6" type="primary">ttgS</name>
    <name evidence="6" type="ORF">GCM10011505_18480</name>
</gene>
<feature type="domain" description="HTH lysR-type" evidence="5">
    <location>
        <begin position="12"/>
        <end position="69"/>
    </location>
</feature>
<keyword evidence="7" id="KW-1185">Reference proteome</keyword>
<dbReference type="Gene3D" id="3.40.190.10">
    <property type="entry name" value="Periplasmic binding protein-like II"/>
    <property type="match status" value="2"/>
</dbReference>
<dbReference type="PRINTS" id="PR00039">
    <property type="entry name" value="HTHLYSR"/>
</dbReference>
<dbReference type="Proteomes" id="UP000603352">
    <property type="component" value="Unassembled WGS sequence"/>
</dbReference>
<keyword evidence="2" id="KW-0805">Transcription regulation</keyword>
<dbReference type="RefSeq" id="WP_188577077.1">
    <property type="nucleotide sequence ID" value="NZ_BMDZ01000017.1"/>
</dbReference>
<dbReference type="InterPro" id="IPR036390">
    <property type="entry name" value="WH_DNA-bd_sf"/>
</dbReference>
<dbReference type="EMBL" id="BMDZ01000017">
    <property type="protein sequence ID" value="GGB37320.1"/>
    <property type="molecule type" value="Genomic_DNA"/>
</dbReference>
<dbReference type="Pfam" id="PF03466">
    <property type="entry name" value="LysR_substrate"/>
    <property type="match status" value="1"/>
</dbReference>
<evidence type="ECO:0000256" key="4">
    <source>
        <dbReference type="ARBA" id="ARBA00023163"/>
    </source>
</evidence>
<reference evidence="7" key="1">
    <citation type="journal article" date="2019" name="Int. J. Syst. Evol. Microbiol.">
        <title>The Global Catalogue of Microorganisms (GCM) 10K type strain sequencing project: providing services to taxonomists for standard genome sequencing and annotation.</title>
        <authorList>
            <consortium name="The Broad Institute Genomics Platform"/>
            <consortium name="The Broad Institute Genome Sequencing Center for Infectious Disease"/>
            <person name="Wu L."/>
            <person name="Ma J."/>
        </authorList>
    </citation>
    <scope>NUCLEOTIDE SEQUENCE [LARGE SCALE GENOMIC DNA]</scope>
    <source>
        <strain evidence="7">CGMCC 1.10188</strain>
    </source>
</reference>
<proteinExistence type="inferred from homology"/>
<dbReference type="SUPFAM" id="SSF46785">
    <property type="entry name" value="Winged helix' DNA-binding domain"/>
    <property type="match status" value="1"/>
</dbReference>
<dbReference type="InterPro" id="IPR000847">
    <property type="entry name" value="LysR_HTH_N"/>
</dbReference>
<dbReference type="InterPro" id="IPR005119">
    <property type="entry name" value="LysR_subst-bd"/>
</dbReference>
<evidence type="ECO:0000256" key="1">
    <source>
        <dbReference type="ARBA" id="ARBA00009437"/>
    </source>
</evidence>
<dbReference type="InterPro" id="IPR050389">
    <property type="entry name" value="LysR-type_TF"/>
</dbReference>